<keyword evidence="3" id="KW-1003">Cell membrane</keyword>
<dbReference type="PANTHER" id="PTHR28259">
    <property type="entry name" value="FLUORIDE EXPORT PROTEIN 1-RELATED"/>
    <property type="match status" value="1"/>
</dbReference>
<dbReference type="Pfam" id="PF02537">
    <property type="entry name" value="CRCB"/>
    <property type="match status" value="2"/>
</dbReference>
<comment type="function">
    <text evidence="1">Fluoride channel required for the rapid expulsion of cytoplasmic fluoride.</text>
</comment>
<proteinExistence type="inferred from homology"/>
<evidence type="ECO:0000256" key="5">
    <source>
        <dbReference type="ARBA" id="ARBA00022989"/>
    </source>
</evidence>
<feature type="transmembrane region" description="Helical" evidence="9">
    <location>
        <begin position="255"/>
        <end position="275"/>
    </location>
</feature>
<comment type="catalytic activity">
    <reaction evidence="8">
        <text>fluoride(in) = fluoride(out)</text>
        <dbReference type="Rhea" id="RHEA:76159"/>
        <dbReference type="ChEBI" id="CHEBI:17051"/>
    </reaction>
    <physiologicalReaction direction="left-to-right" evidence="8">
        <dbReference type="Rhea" id="RHEA:76160"/>
    </physiologicalReaction>
</comment>
<reference evidence="10 11" key="1">
    <citation type="journal article" date="2014" name="Genome Biol. Evol.">
        <title>The secreted proteins of Achlya hypogyna and Thraustotheca clavata identify the ancestral oomycete secretome and reveal gene acquisitions by horizontal gene transfer.</title>
        <authorList>
            <person name="Misner I."/>
            <person name="Blouin N."/>
            <person name="Leonard G."/>
            <person name="Richards T.A."/>
            <person name="Lane C.E."/>
        </authorList>
    </citation>
    <scope>NUCLEOTIDE SEQUENCE [LARGE SCALE GENOMIC DNA]</scope>
    <source>
        <strain evidence="10 11">ATCC 34112</strain>
    </source>
</reference>
<dbReference type="InterPro" id="IPR003691">
    <property type="entry name" value="FluC"/>
</dbReference>
<comment type="similarity">
    <text evidence="7">Belongs to the fluoride channel Fluc/FEX (TC 1.A.43) family.</text>
</comment>
<keyword evidence="11" id="KW-1185">Reference proteome</keyword>
<dbReference type="Proteomes" id="UP000243217">
    <property type="component" value="Unassembled WGS sequence"/>
</dbReference>
<evidence type="ECO:0008006" key="12">
    <source>
        <dbReference type="Google" id="ProtNLM"/>
    </source>
</evidence>
<dbReference type="GO" id="GO:1903425">
    <property type="term" value="F:fluoride transmembrane transporter activity"/>
    <property type="evidence" value="ECO:0007669"/>
    <property type="project" value="TreeGrafter"/>
</dbReference>
<evidence type="ECO:0000256" key="1">
    <source>
        <dbReference type="ARBA" id="ARBA00002598"/>
    </source>
</evidence>
<gene>
    <name evidence="10" type="ORF">THRCLA_04255</name>
</gene>
<keyword evidence="4 9" id="KW-0812">Transmembrane</keyword>
<dbReference type="STRING" id="74557.A0A1V9ZZI1"/>
<dbReference type="AlphaFoldDB" id="A0A1V9ZZI1"/>
<organism evidence="10 11">
    <name type="scientific">Thraustotheca clavata</name>
    <dbReference type="NCBI Taxonomy" id="74557"/>
    <lineage>
        <taxon>Eukaryota</taxon>
        <taxon>Sar</taxon>
        <taxon>Stramenopiles</taxon>
        <taxon>Oomycota</taxon>
        <taxon>Saprolegniomycetes</taxon>
        <taxon>Saprolegniales</taxon>
        <taxon>Achlyaceae</taxon>
        <taxon>Thraustotheca</taxon>
    </lineage>
</organism>
<feature type="transmembrane region" description="Helical" evidence="9">
    <location>
        <begin position="227"/>
        <end position="243"/>
    </location>
</feature>
<keyword evidence="5 9" id="KW-1133">Transmembrane helix</keyword>
<dbReference type="GO" id="GO:0005886">
    <property type="term" value="C:plasma membrane"/>
    <property type="evidence" value="ECO:0007669"/>
    <property type="project" value="UniProtKB-SubCell"/>
</dbReference>
<feature type="transmembrane region" description="Helical" evidence="9">
    <location>
        <begin position="86"/>
        <end position="105"/>
    </location>
</feature>
<evidence type="ECO:0000256" key="3">
    <source>
        <dbReference type="ARBA" id="ARBA00022475"/>
    </source>
</evidence>
<keyword evidence="6 9" id="KW-0472">Membrane</keyword>
<protein>
    <recommendedName>
        <fullName evidence="12">Fluoride ion transporter CrcB</fullName>
    </recommendedName>
</protein>
<evidence type="ECO:0000256" key="9">
    <source>
        <dbReference type="SAM" id="Phobius"/>
    </source>
</evidence>
<feature type="transmembrane region" description="Helical" evidence="9">
    <location>
        <begin position="314"/>
        <end position="335"/>
    </location>
</feature>
<dbReference type="PANTHER" id="PTHR28259:SF1">
    <property type="entry name" value="FLUORIDE EXPORT PROTEIN 1-RELATED"/>
    <property type="match status" value="1"/>
</dbReference>
<accession>A0A1V9ZZI1</accession>
<dbReference type="OrthoDB" id="409792at2759"/>
<feature type="transmembrane region" description="Helical" evidence="9">
    <location>
        <begin position="203"/>
        <end position="221"/>
    </location>
</feature>
<feature type="transmembrane region" description="Helical" evidence="9">
    <location>
        <begin position="18"/>
        <end position="38"/>
    </location>
</feature>
<comment type="caution">
    <text evidence="10">The sequence shown here is derived from an EMBL/GenBank/DDBJ whole genome shotgun (WGS) entry which is preliminary data.</text>
</comment>
<comment type="subcellular location">
    <subcellularLocation>
        <location evidence="2">Cell membrane</location>
        <topology evidence="2">Multi-pass membrane protein</topology>
    </subcellularLocation>
</comment>
<evidence type="ECO:0000256" key="2">
    <source>
        <dbReference type="ARBA" id="ARBA00004651"/>
    </source>
</evidence>
<sequence length="336" mass="36918">MELNLLEDKKLIWRSERVLTIVWICVWSYVGVAARVLLNEASTAIEDTQGAPTILTSMGLSYFLANVFGCFVMGFAQPVKTKEHEAFWTGVTTGFCGCCTTFASWEIDLAQQYLGQMAANATIMFLVQLTTSIASFIAGRHVGLYFNPTHGILKHWKKALDHANKMAQKEDDVNGQWQMAAQALNSIEFKTTLQSNIESPSVWIVYFIALLITILVVLLAAFLGEGYLAVAFGPFGALLRYVLGLRFNKSKDFPVGTLIANVAASILDAIAVVAMPMSSEWVKQALMTGFCGSLSTVSSWMNEIYGIESTYHHVGYIATTHVITQTICLLILGLAK</sequence>
<name>A0A1V9ZZI1_9STRA</name>
<evidence type="ECO:0000256" key="6">
    <source>
        <dbReference type="ARBA" id="ARBA00023136"/>
    </source>
</evidence>
<dbReference type="EMBL" id="JNBS01000893">
    <property type="protein sequence ID" value="OQS03443.1"/>
    <property type="molecule type" value="Genomic_DNA"/>
</dbReference>
<evidence type="ECO:0000256" key="7">
    <source>
        <dbReference type="ARBA" id="ARBA00035120"/>
    </source>
</evidence>
<feature type="transmembrane region" description="Helical" evidence="9">
    <location>
        <begin position="50"/>
        <end position="74"/>
    </location>
</feature>
<evidence type="ECO:0000313" key="11">
    <source>
        <dbReference type="Proteomes" id="UP000243217"/>
    </source>
</evidence>
<evidence type="ECO:0000256" key="8">
    <source>
        <dbReference type="ARBA" id="ARBA00035585"/>
    </source>
</evidence>
<evidence type="ECO:0000313" key="10">
    <source>
        <dbReference type="EMBL" id="OQS03443.1"/>
    </source>
</evidence>
<feature type="transmembrane region" description="Helical" evidence="9">
    <location>
        <begin position="117"/>
        <end position="138"/>
    </location>
</feature>
<evidence type="ECO:0000256" key="4">
    <source>
        <dbReference type="ARBA" id="ARBA00022692"/>
    </source>
</evidence>